<dbReference type="Pfam" id="PF01331">
    <property type="entry name" value="mRNA_cap_enzyme"/>
    <property type="match status" value="1"/>
</dbReference>
<dbReference type="Pfam" id="PF02940">
    <property type="entry name" value="mRNA_triPase"/>
    <property type="match status" value="1"/>
</dbReference>
<dbReference type="Gene3D" id="3.20.100.10">
    <property type="entry name" value="mRNA triphosphatase Cet1-like"/>
    <property type="match status" value="1"/>
</dbReference>
<comment type="catalytic activity">
    <reaction evidence="4">
        <text>a 5'-end diphospho-ribonucleoside in mRNA + GTP + H(+) = a 5'-end (5'-triphosphoguanosine)-ribonucleoside in mRNA + diphosphate</text>
        <dbReference type="Rhea" id="RHEA:67012"/>
        <dbReference type="Rhea" id="RHEA-COMP:17165"/>
        <dbReference type="Rhea" id="RHEA-COMP:17166"/>
        <dbReference type="ChEBI" id="CHEBI:15378"/>
        <dbReference type="ChEBI" id="CHEBI:33019"/>
        <dbReference type="ChEBI" id="CHEBI:37565"/>
        <dbReference type="ChEBI" id="CHEBI:167616"/>
        <dbReference type="ChEBI" id="CHEBI:167617"/>
        <dbReference type="EC" id="2.7.7.50"/>
    </reaction>
    <physiologicalReaction direction="left-to-right" evidence="4">
        <dbReference type="Rhea" id="RHEA:67013"/>
    </physiologicalReaction>
</comment>
<name>T0RN06_SAPDV</name>
<keyword evidence="1" id="KW-0507">mRNA processing</keyword>
<evidence type="ECO:0000256" key="5">
    <source>
        <dbReference type="ARBA" id="ARBA00047740"/>
    </source>
</evidence>
<dbReference type="InterPro" id="IPR051029">
    <property type="entry name" value="mRNA_Capping_Enz/RNA_Phosphat"/>
</dbReference>
<comment type="catalytic activity">
    <reaction evidence="5">
        <text>a 5'-end triphospho-ribonucleoside in mRNA + H2O = a 5'-end diphospho-ribonucleoside in mRNA + phosphate + H(+)</text>
        <dbReference type="Rhea" id="RHEA:67004"/>
        <dbReference type="Rhea" id="RHEA-COMP:17164"/>
        <dbReference type="Rhea" id="RHEA-COMP:17165"/>
        <dbReference type="ChEBI" id="CHEBI:15377"/>
        <dbReference type="ChEBI" id="CHEBI:15378"/>
        <dbReference type="ChEBI" id="CHEBI:43474"/>
        <dbReference type="ChEBI" id="CHEBI:167616"/>
        <dbReference type="ChEBI" id="CHEBI:167618"/>
        <dbReference type="EC" id="3.6.1.74"/>
    </reaction>
    <physiologicalReaction direction="left-to-right" evidence="5">
        <dbReference type="Rhea" id="RHEA:67005"/>
    </physiologicalReaction>
</comment>
<dbReference type="OMA" id="GTMPVGF"/>
<sequence>MGSRKRPFDLNNMVQNLDKKSKSLADARKTEANLAMMHGDGNSAAGGGRGPKLPTHDSESPDAAITNFLLSMRETIDARGVGAEVEVELRFGRISSSATTKRFEPSVYGNACVVLRDEDMRSNSAKFVPGVKAADYDRFMKKLQQISSQDSYAKHEEHSRVEMYPGSKRVVQEMDPSGRPSQPKYLQVKERLGSIDIFLPHCQYDCRVSISLEFPPSDPSSVVGSAPESERNRQRKSAIGQHVRIDLTEVSGDSGEPTYEVELELKPNAVKEWLNMAHEQTWVGANMNAGLLWNTLTRHFMPHASQAYKVNWDLMDPEHAVRNAYLSHFEHANKFPGTMPVGFARCNLPVVRARDREYFVSEKTDGVRYFLVVGPGVVVLVDRSSFAFVAPGLESLVSLLPEGTVLDGEYVFNYTLKRYVFMVFDIIAEGSLPSLSHVRKPFKERILAIQTLLSETGSYERGMRAMPLGNVLPLFRKRWQSVRHIREVFKAISAHTDNGTGEVVRFYNDGKRHHKTDGVVFCPGTAPYVPFSHHDYFKWKWSDLITVDFFAWIENGQLKLNCSGPGKAIDLDQIVVVDPRDLKKIHATLQNAPNHQAVLEFAFNADVGYWQFKMARPDKDTPNYIRTVLSSLINMAEAISEEELQCRILVGDEWSSQMRAKRKQLFASLLHSGGTS</sequence>
<dbReference type="GO" id="GO:0005524">
    <property type="term" value="F:ATP binding"/>
    <property type="evidence" value="ECO:0007669"/>
    <property type="project" value="InterPro"/>
</dbReference>
<feature type="region of interest" description="Disordered" evidence="6">
    <location>
        <begin position="216"/>
        <end position="240"/>
    </location>
</feature>
<evidence type="ECO:0000256" key="6">
    <source>
        <dbReference type="SAM" id="MobiDB-lite"/>
    </source>
</evidence>
<dbReference type="RefSeq" id="XP_008612956.1">
    <property type="nucleotide sequence ID" value="XM_008614734.1"/>
</dbReference>
<dbReference type="VEuPathDB" id="FungiDB:SDRG_08836"/>
<dbReference type="InterPro" id="IPR001339">
    <property type="entry name" value="mRNA_cap_enzyme_adenylation"/>
</dbReference>
<dbReference type="EC" id="3.6.1.74" evidence="3"/>
<dbReference type="CDD" id="cd07470">
    <property type="entry name" value="CYTH-like_mRNA_RTPase"/>
    <property type="match status" value="1"/>
</dbReference>
<evidence type="ECO:0000313" key="9">
    <source>
        <dbReference type="EMBL" id="EQC33733.1"/>
    </source>
</evidence>
<dbReference type="InterPro" id="IPR004206">
    <property type="entry name" value="mRNA_triPase_Cet1"/>
</dbReference>
<dbReference type="InterPro" id="IPR037009">
    <property type="entry name" value="mRNA_triPase_Cet1_sf"/>
</dbReference>
<feature type="domain" description="mRNA capping enzyme adenylation" evidence="7">
    <location>
        <begin position="340"/>
        <end position="540"/>
    </location>
</feature>
<accession>T0RN06</accession>
<dbReference type="InterPro" id="IPR033469">
    <property type="entry name" value="CYTH-like_dom_sf"/>
</dbReference>
<keyword evidence="2" id="KW-0378">Hydrolase</keyword>
<dbReference type="SUPFAM" id="SSF55154">
    <property type="entry name" value="CYTH-like phosphatases"/>
    <property type="match status" value="1"/>
</dbReference>
<gene>
    <name evidence="9" type="ORF">SDRG_08836</name>
</gene>
<keyword evidence="10" id="KW-1185">Reference proteome</keyword>
<dbReference type="Proteomes" id="UP000030762">
    <property type="component" value="Unassembled WGS sequence"/>
</dbReference>
<reference evidence="9 10" key="1">
    <citation type="submission" date="2012-04" db="EMBL/GenBank/DDBJ databases">
        <title>The Genome Sequence of Saprolegnia declina VS20.</title>
        <authorList>
            <consortium name="The Broad Institute Genome Sequencing Platform"/>
            <person name="Russ C."/>
            <person name="Nusbaum C."/>
            <person name="Tyler B."/>
            <person name="van West P."/>
            <person name="Dieguez-Uribeondo J."/>
            <person name="de Bruijn I."/>
            <person name="Tripathy S."/>
            <person name="Jiang R."/>
            <person name="Young S.K."/>
            <person name="Zeng Q."/>
            <person name="Gargeya S."/>
            <person name="Fitzgerald M."/>
            <person name="Haas B."/>
            <person name="Abouelleil A."/>
            <person name="Alvarado L."/>
            <person name="Arachchi H.M."/>
            <person name="Berlin A."/>
            <person name="Chapman S.B."/>
            <person name="Goldberg J."/>
            <person name="Griggs A."/>
            <person name="Gujja S."/>
            <person name="Hansen M."/>
            <person name="Howarth C."/>
            <person name="Imamovic A."/>
            <person name="Larimer J."/>
            <person name="McCowen C."/>
            <person name="Montmayeur A."/>
            <person name="Murphy C."/>
            <person name="Neiman D."/>
            <person name="Pearson M."/>
            <person name="Priest M."/>
            <person name="Roberts A."/>
            <person name="Saif S."/>
            <person name="Shea T."/>
            <person name="Sisk P."/>
            <person name="Sykes S."/>
            <person name="Wortman J."/>
            <person name="Nusbaum C."/>
            <person name="Birren B."/>
        </authorList>
    </citation>
    <scope>NUCLEOTIDE SEQUENCE [LARGE SCALE GENOMIC DNA]</scope>
    <source>
        <strain evidence="9 10">VS20</strain>
    </source>
</reference>
<dbReference type="Gene3D" id="2.40.50.140">
    <property type="entry name" value="Nucleic acid-binding proteins"/>
    <property type="match status" value="1"/>
</dbReference>
<feature type="compositionally biased region" description="Basic and acidic residues" evidence="6">
    <location>
        <begin position="17"/>
        <end position="31"/>
    </location>
</feature>
<dbReference type="STRING" id="1156394.T0RN06"/>
<evidence type="ECO:0000259" key="8">
    <source>
        <dbReference type="Pfam" id="PF02940"/>
    </source>
</evidence>
<evidence type="ECO:0000259" key="7">
    <source>
        <dbReference type="Pfam" id="PF01331"/>
    </source>
</evidence>
<evidence type="ECO:0000256" key="2">
    <source>
        <dbReference type="ARBA" id="ARBA00022801"/>
    </source>
</evidence>
<evidence type="ECO:0000256" key="1">
    <source>
        <dbReference type="ARBA" id="ARBA00022664"/>
    </source>
</evidence>
<dbReference type="InterPro" id="IPR012340">
    <property type="entry name" value="NA-bd_OB-fold"/>
</dbReference>
<evidence type="ECO:0000313" key="10">
    <source>
        <dbReference type="Proteomes" id="UP000030762"/>
    </source>
</evidence>
<dbReference type="Gene3D" id="3.30.470.30">
    <property type="entry name" value="DNA ligase/mRNA capping enzyme"/>
    <property type="match status" value="1"/>
</dbReference>
<dbReference type="InParanoid" id="T0RN06"/>
<dbReference type="GO" id="GO:0004484">
    <property type="term" value="F:mRNA guanylyltransferase activity"/>
    <property type="evidence" value="ECO:0007669"/>
    <property type="project" value="UniProtKB-EC"/>
</dbReference>
<proteinExistence type="predicted"/>
<dbReference type="GO" id="GO:0006370">
    <property type="term" value="P:7-methylguanosine mRNA capping"/>
    <property type="evidence" value="ECO:0007669"/>
    <property type="project" value="InterPro"/>
</dbReference>
<dbReference type="GO" id="GO:0004651">
    <property type="term" value="F:polynucleotide 5'-phosphatase activity"/>
    <property type="evidence" value="ECO:0007669"/>
    <property type="project" value="InterPro"/>
</dbReference>
<dbReference type="SUPFAM" id="SSF50249">
    <property type="entry name" value="Nucleic acid-binding proteins"/>
    <property type="match status" value="1"/>
</dbReference>
<feature type="region of interest" description="Disordered" evidence="6">
    <location>
        <begin position="1"/>
        <end position="60"/>
    </location>
</feature>
<dbReference type="SUPFAM" id="SSF56091">
    <property type="entry name" value="DNA ligase/mRNA capping enzyme, catalytic domain"/>
    <property type="match status" value="1"/>
</dbReference>
<organism evidence="9 10">
    <name type="scientific">Saprolegnia diclina (strain VS20)</name>
    <dbReference type="NCBI Taxonomy" id="1156394"/>
    <lineage>
        <taxon>Eukaryota</taxon>
        <taxon>Sar</taxon>
        <taxon>Stramenopiles</taxon>
        <taxon>Oomycota</taxon>
        <taxon>Saprolegniomycetes</taxon>
        <taxon>Saprolegniales</taxon>
        <taxon>Saprolegniaceae</taxon>
        <taxon>Saprolegnia</taxon>
    </lineage>
</organism>
<dbReference type="EMBL" id="JH767158">
    <property type="protein sequence ID" value="EQC33733.1"/>
    <property type="molecule type" value="Genomic_DNA"/>
</dbReference>
<dbReference type="GeneID" id="19949563"/>
<dbReference type="GO" id="GO:0140818">
    <property type="term" value="F:mRNA 5'-triphosphate monophosphatase activity"/>
    <property type="evidence" value="ECO:0007669"/>
    <property type="project" value="UniProtKB-EC"/>
</dbReference>
<feature type="domain" description="mRNA triphosphatase Cet1-like" evidence="8">
    <location>
        <begin position="67"/>
        <end position="265"/>
    </location>
</feature>
<protein>
    <recommendedName>
        <fullName evidence="3">mRNA 5'-phosphatase</fullName>
        <ecNumber evidence="3">3.6.1.74</ecNumber>
    </recommendedName>
</protein>
<dbReference type="OrthoDB" id="200924at2759"/>
<dbReference type="AlphaFoldDB" id="T0RN06"/>
<dbReference type="PANTHER" id="PTHR10367:SF17">
    <property type="entry name" value="MRNA-CAPPING ENZYME"/>
    <property type="match status" value="1"/>
</dbReference>
<dbReference type="PANTHER" id="PTHR10367">
    <property type="entry name" value="MRNA-CAPPING ENZYME"/>
    <property type="match status" value="1"/>
</dbReference>
<dbReference type="CDD" id="cd07895">
    <property type="entry name" value="Adenylation_mRNA_capping"/>
    <property type="match status" value="1"/>
</dbReference>
<dbReference type="eggNOG" id="KOG2386">
    <property type="taxonomic scope" value="Eukaryota"/>
</dbReference>
<evidence type="ECO:0000256" key="3">
    <source>
        <dbReference type="ARBA" id="ARBA00035028"/>
    </source>
</evidence>
<evidence type="ECO:0000256" key="4">
    <source>
        <dbReference type="ARBA" id="ARBA00044624"/>
    </source>
</evidence>